<dbReference type="InterPro" id="IPR050934">
    <property type="entry name" value="ITIH"/>
</dbReference>
<name>A0ABN9M0F0_9NEOB</name>
<organism evidence="3 4">
    <name type="scientific">Ranitomeya imitator</name>
    <name type="common">mimic poison frog</name>
    <dbReference type="NCBI Taxonomy" id="111125"/>
    <lineage>
        <taxon>Eukaryota</taxon>
        <taxon>Metazoa</taxon>
        <taxon>Chordata</taxon>
        <taxon>Craniata</taxon>
        <taxon>Vertebrata</taxon>
        <taxon>Euteleostomi</taxon>
        <taxon>Amphibia</taxon>
        <taxon>Batrachia</taxon>
        <taxon>Anura</taxon>
        <taxon>Neobatrachia</taxon>
        <taxon>Hyloidea</taxon>
        <taxon>Dendrobatidae</taxon>
        <taxon>Dendrobatinae</taxon>
        <taxon>Ranitomeya</taxon>
    </lineage>
</organism>
<dbReference type="InterPro" id="IPR013694">
    <property type="entry name" value="VIT"/>
</dbReference>
<sequence>MALLRCCPLFAVLLLIICNEGDGDGALEAPSLLVHNMDIDCRVTSRFAHTSIVAEIENRLNSSHEAAFDVELPKTAFITNFSMTIDGVTTVGSVEKKKAEADEQYERAVSKGQNAGLVQYVTPVYCVVRNEGDSILDL</sequence>
<dbReference type="PANTHER" id="PTHR10338">
    <property type="entry name" value="INTER-ALPHA-TRYPSIN INHIBITOR HEAVY CHAIN FAMILY MEMBER"/>
    <property type="match status" value="1"/>
</dbReference>
<evidence type="ECO:0000313" key="3">
    <source>
        <dbReference type="EMBL" id="CAJ0955714.1"/>
    </source>
</evidence>
<feature type="signal peptide" evidence="1">
    <location>
        <begin position="1"/>
        <end position="23"/>
    </location>
</feature>
<gene>
    <name evidence="3" type="ORF">RIMI_LOCUS15233109</name>
</gene>
<feature type="chain" id="PRO_5045587880" description="VIT domain-containing protein" evidence="1">
    <location>
        <begin position="24"/>
        <end position="138"/>
    </location>
</feature>
<feature type="domain" description="VIT" evidence="2">
    <location>
        <begin position="18"/>
        <end position="138"/>
    </location>
</feature>
<dbReference type="PROSITE" id="PS51468">
    <property type="entry name" value="VIT"/>
    <property type="match status" value="1"/>
</dbReference>
<keyword evidence="4" id="KW-1185">Reference proteome</keyword>
<dbReference type="Proteomes" id="UP001176940">
    <property type="component" value="Unassembled WGS sequence"/>
</dbReference>
<dbReference type="Pfam" id="PF08487">
    <property type="entry name" value="VIT"/>
    <property type="match status" value="1"/>
</dbReference>
<dbReference type="SMART" id="SM00609">
    <property type="entry name" value="VIT"/>
    <property type="match status" value="1"/>
</dbReference>
<keyword evidence="1" id="KW-0732">Signal</keyword>
<dbReference type="EMBL" id="CAUEEQ010040650">
    <property type="protein sequence ID" value="CAJ0955714.1"/>
    <property type="molecule type" value="Genomic_DNA"/>
</dbReference>
<comment type="caution">
    <text evidence="3">The sequence shown here is derived from an EMBL/GenBank/DDBJ whole genome shotgun (WGS) entry which is preliminary data.</text>
</comment>
<protein>
    <recommendedName>
        <fullName evidence="2">VIT domain-containing protein</fullName>
    </recommendedName>
</protein>
<evidence type="ECO:0000313" key="4">
    <source>
        <dbReference type="Proteomes" id="UP001176940"/>
    </source>
</evidence>
<proteinExistence type="predicted"/>
<evidence type="ECO:0000259" key="2">
    <source>
        <dbReference type="PROSITE" id="PS51468"/>
    </source>
</evidence>
<reference evidence="3" key="1">
    <citation type="submission" date="2023-07" db="EMBL/GenBank/DDBJ databases">
        <authorList>
            <person name="Stuckert A."/>
        </authorList>
    </citation>
    <scope>NUCLEOTIDE SEQUENCE</scope>
</reference>
<accession>A0ABN9M0F0</accession>
<dbReference type="PANTHER" id="PTHR10338:SF119">
    <property type="entry name" value="INTER-ALPHA-TRYPSIN INHIBITOR HEAVY CHAIN H4"/>
    <property type="match status" value="1"/>
</dbReference>
<evidence type="ECO:0000256" key="1">
    <source>
        <dbReference type="SAM" id="SignalP"/>
    </source>
</evidence>